<evidence type="ECO:0008006" key="3">
    <source>
        <dbReference type="Google" id="ProtNLM"/>
    </source>
</evidence>
<evidence type="ECO:0000313" key="1">
    <source>
        <dbReference type="EMBL" id="KAK0495214.1"/>
    </source>
</evidence>
<sequence>MKITRRKNLGRRIIEEDSVDLSIVTIDILKAAATTATTIPVLGSAAGIVSCILQQISQAQQNTELSLKITTRCARALITISEHLDTLEITPAILNNIKYLVADLHEVQGFVDKETNSNIFYLILFARKRAQRLQDLQLRVQDTMALFQITTLITLRDIVQHHSSSLESGILEIRDAVSGQGRPQRMLKDEPDSWTDEEFDIVPEEELLVRNGLRLHSAKVNGKCVVVKVFEGEHALKNYRATVEFEKHLLHPHLLRLKHISRTNTPTPFIVYHQDVQATAERVIAAAIPLGIFSTFVAGAQLASGIASALSHLHLRGIPLHSVGIENFTIFMNGANKAILSFDGIWNSVSVACRQDDTGLDVLGELCRQTFNVANKISSKNANLFCCGQLSASVNDTDDTLVHADESESLFISNVELVDTADKERTNRASGEFYAVTVVVILSSAHRKLAWQGTGGTGSSVTLDDISFHFKNALSSLSSTSYFSKDRARSIRFQTVGEYEEFQLEKVTFGRVLSGYLAGTVSLHENCMICGEDIEGGLGYRCKEGEGTLVISNRVCKCKAEAAGGRFWSDSL</sequence>
<gene>
    <name evidence="1" type="ORF">EDD18DRAFT_1354426</name>
</gene>
<dbReference type="Gene3D" id="1.20.930.20">
    <property type="entry name" value="Adaptor protein Cbl, N-terminal domain"/>
    <property type="match status" value="1"/>
</dbReference>
<dbReference type="InterPro" id="IPR059179">
    <property type="entry name" value="MLKL-like_MCAfunc"/>
</dbReference>
<evidence type="ECO:0000313" key="2">
    <source>
        <dbReference type="Proteomes" id="UP001175228"/>
    </source>
</evidence>
<organism evidence="1 2">
    <name type="scientific">Armillaria luteobubalina</name>
    <dbReference type="NCBI Taxonomy" id="153913"/>
    <lineage>
        <taxon>Eukaryota</taxon>
        <taxon>Fungi</taxon>
        <taxon>Dikarya</taxon>
        <taxon>Basidiomycota</taxon>
        <taxon>Agaricomycotina</taxon>
        <taxon>Agaricomycetes</taxon>
        <taxon>Agaricomycetidae</taxon>
        <taxon>Agaricales</taxon>
        <taxon>Marasmiineae</taxon>
        <taxon>Physalacriaceae</taxon>
        <taxon>Armillaria</taxon>
    </lineage>
</organism>
<dbReference type="SUPFAM" id="SSF56112">
    <property type="entry name" value="Protein kinase-like (PK-like)"/>
    <property type="match status" value="1"/>
</dbReference>
<comment type="caution">
    <text evidence="1">The sequence shown here is derived from an EMBL/GenBank/DDBJ whole genome shotgun (WGS) entry which is preliminary data.</text>
</comment>
<reference evidence="1" key="1">
    <citation type="submission" date="2023-06" db="EMBL/GenBank/DDBJ databases">
        <authorList>
            <consortium name="Lawrence Berkeley National Laboratory"/>
            <person name="Ahrendt S."/>
            <person name="Sahu N."/>
            <person name="Indic B."/>
            <person name="Wong-Bajracharya J."/>
            <person name="Merenyi Z."/>
            <person name="Ke H.-M."/>
            <person name="Monk M."/>
            <person name="Kocsube S."/>
            <person name="Drula E."/>
            <person name="Lipzen A."/>
            <person name="Balint B."/>
            <person name="Henrissat B."/>
            <person name="Andreopoulos B."/>
            <person name="Martin F.M."/>
            <person name="Harder C.B."/>
            <person name="Rigling D."/>
            <person name="Ford K.L."/>
            <person name="Foster G.D."/>
            <person name="Pangilinan J."/>
            <person name="Papanicolaou A."/>
            <person name="Barry K."/>
            <person name="LaButti K."/>
            <person name="Viragh M."/>
            <person name="Koriabine M."/>
            <person name="Yan M."/>
            <person name="Riley R."/>
            <person name="Champramary S."/>
            <person name="Plett K.L."/>
            <person name="Tsai I.J."/>
            <person name="Slot J."/>
            <person name="Sipos G."/>
            <person name="Plett J."/>
            <person name="Nagy L.G."/>
            <person name="Grigoriev I.V."/>
        </authorList>
    </citation>
    <scope>NUCLEOTIDE SEQUENCE</scope>
    <source>
        <strain evidence="1">HWK02</strain>
    </source>
</reference>
<proteinExistence type="predicted"/>
<protein>
    <recommendedName>
        <fullName evidence="3">Protein kinase domain-containing protein</fullName>
    </recommendedName>
</protein>
<dbReference type="AlphaFoldDB" id="A0AA39Q4U6"/>
<accession>A0AA39Q4U6</accession>
<dbReference type="InterPro" id="IPR011009">
    <property type="entry name" value="Kinase-like_dom_sf"/>
</dbReference>
<keyword evidence="2" id="KW-1185">Reference proteome</keyword>
<dbReference type="GO" id="GO:0007166">
    <property type="term" value="P:cell surface receptor signaling pathway"/>
    <property type="evidence" value="ECO:0007669"/>
    <property type="project" value="InterPro"/>
</dbReference>
<dbReference type="EMBL" id="JAUEPU010000018">
    <property type="protein sequence ID" value="KAK0495214.1"/>
    <property type="molecule type" value="Genomic_DNA"/>
</dbReference>
<name>A0AA39Q4U6_9AGAR</name>
<dbReference type="Proteomes" id="UP001175228">
    <property type="component" value="Unassembled WGS sequence"/>
</dbReference>
<dbReference type="InterPro" id="IPR036537">
    <property type="entry name" value="Adaptor_Cbl_N_dom_sf"/>
</dbReference>
<dbReference type="CDD" id="cd21037">
    <property type="entry name" value="MLKL_NTD"/>
    <property type="match status" value="1"/>
</dbReference>